<protein>
    <submittedName>
        <fullName evidence="4">GH15 family glucan-1,4-alpha-glucosidase</fullName>
    </submittedName>
    <submittedName>
        <fullName evidence="5">Glycoside hydrolase family 15 protein</fullName>
    </submittedName>
</protein>
<feature type="domain" description="Trehalase-like N-terminal" evidence="3">
    <location>
        <begin position="32"/>
        <end position="143"/>
    </location>
</feature>
<comment type="caution">
    <text evidence="5">The sequence shown here is derived from an EMBL/GenBank/DDBJ whole genome shotgun (WGS) entry which is preliminary data.</text>
</comment>
<dbReference type="EMBL" id="JACCBI010000001">
    <property type="protein sequence ID" value="NYD68677.1"/>
    <property type="molecule type" value="Genomic_DNA"/>
</dbReference>
<evidence type="ECO:0000313" key="4">
    <source>
        <dbReference type="EMBL" id="NYD68677.1"/>
    </source>
</evidence>
<dbReference type="SUPFAM" id="SSF48208">
    <property type="entry name" value="Six-hairpin glycosidases"/>
    <property type="match status" value="1"/>
</dbReference>
<dbReference type="Pfam" id="PF00723">
    <property type="entry name" value="Glyco_hydro_15"/>
    <property type="match status" value="1"/>
</dbReference>
<keyword evidence="5" id="KW-0378">Hydrolase</keyword>
<sequence length="619" mass="66998">MAADRPRTAAASSRRPRAERAPRPGRDLSDYAAIGDGRTVALIALDGRIDWMPVPDLSSRPVFARLLDDADGGCIELSPTGEFTASRRYVRDTNVLVTTFTTATGRVSVTDALVTGVAGRLPWAELARRVDGLEGSVELAWRVQPGTVLGTASPWIEKAAPGTVIRDGSMTVAVVGRDRGAEAPTIDGDGSPALTGRFTATEGSRHLIVVVATHDEPLHLPDPDNVDRGIDRTIANWRAWSKEFSYEGAWARDVRRSALALKLLIFSPTGAIAAAATTSLPENPGGGKNWDYRFAWVRDLAYTAHTLVRFGLREETHAAISWLFRTIRENGPELHVFYSLGGGLPTDVQTFDVPGWRGIGPVVGGNPAQSQLQLGVYGDLFAIARTYADAGNVLDVETGRMLSSVADRTCDLWRNRDAGMWELPDEQHYTSSKMGCWKALDDAVALAESGQIPGSADRWRVERDRIAAWVGEHCWSEERGAYVMFPGSDDLDTSVLLHAPTRFDDGERMSSTIDVITAELGRGAMLYRYSGMASEEFPFVACGFWRASALAVVGRREEAVAAMDELVATSNDVGILAEMIDADTGEFWGNLPQALSHLGLISAALTIDQTSAPVAGDRR</sequence>
<gene>
    <name evidence="4" type="ORF">BJ972_003196</name>
    <name evidence="5" type="ORF">ESP50_12645</name>
</gene>
<dbReference type="PANTHER" id="PTHR31616:SF0">
    <property type="entry name" value="GLUCAN 1,4-ALPHA-GLUCOSIDASE"/>
    <property type="match status" value="1"/>
</dbReference>
<dbReference type="RefSeq" id="WP_129175691.1">
    <property type="nucleotide sequence ID" value="NZ_JACCBI010000001.1"/>
</dbReference>
<dbReference type="EMBL" id="SDPM01000006">
    <property type="protein sequence ID" value="RXZ86045.1"/>
    <property type="molecule type" value="Genomic_DNA"/>
</dbReference>
<dbReference type="Pfam" id="PF19291">
    <property type="entry name" value="TREH_N"/>
    <property type="match status" value="1"/>
</dbReference>
<feature type="domain" description="GH15-like" evidence="2">
    <location>
        <begin position="255"/>
        <end position="604"/>
    </location>
</feature>
<dbReference type="GO" id="GO:0005975">
    <property type="term" value="P:carbohydrate metabolic process"/>
    <property type="evidence" value="ECO:0007669"/>
    <property type="project" value="InterPro"/>
</dbReference>
<evidence type="ECO:0000259" key="3">
    <source>
        <dbReference type="Pfam" id="PF19291"/>
    </source>
</evidence>
<dbReference type="Proteomes" id="UP000292686">
    <property type="component" value="Unassembled WGS sequence"/>
</dbReference>
<keyword evidence="6" id="KW-1185">Reference proteome</keyword>
<evidence type="ECO:0000256" key="1">
    <source>
        <dbReference type="SAM" id="MobiDB-lite"/>
    </source>
</evidence>
<accession>A0A4Q2M280</accession>
<dbReference type="PANTHER" id="PTHR31616">
    <property type="entry name" value="TREHALASE"/>
    <property type="match status" value="1"/>
</dbReference>
<dbReference type="OrthoDB" id="3902805at2"/>
<dbReference type="InterPro" id="IPR045582">
    <property type="entry name" value="Trehalase-like_N"/>
</dbReference>
<organism evidence="5 6">
    <name type="scientific">Agromyces atrinae</name>
    <dbReference type="NCBI Taxonomy" id="592376"/>
    <lineage>
        <taxon>Bacteria</taxon>
        <taxon>Bacillati</taxon>
        <taxon>Actinomycetota</taxon>
        <taxon>Actinomycetes</taxon>
        <taxon>Micrococcales</taxon>
        <taxon>Microbacteriaceae</taxon>
        <taxon>Agromyces</taxon>
    </lineage>
</organism>
<dbReference type="AlphaFoldDB" id="A0A4Q2M280"/>
<dbReference type="InterPro" id="IPR008928">
    <property type="entry name" value="6-hairpin_glycosidase_sf"/>
</dbReference>
<feature type="region of interest" description="Disordered" evidence="1">
    <location>
        <begin position="1"/>
        <end position="29"/>
    </location>
</feature>
<dbReference type="Gene3D" id="1.50.10.10">
    <property type="match status" value="1"/>
</dbReference>
<evidence type="ECO:0000313" key="6">
    <source>
        <dbReference type="Proteomes" id="UP000292686"/>
    </source>
</evidence>
<feature type="compositionally biased region" description="Basic and acidic residues" evidence="1">
    <location>
        <begin position="16"/>
        <end position="29"/>
    </location>
</feature>
<name>A0A4Q2M280_9MICO</name>
<dbReference type="GO" id="GO:0004553">
    <property type="term" value="F:hydrolase activity, hydrolyzing O-glycosyl compounds"/>
    <property type="evidence" value="ECO:0007669"/>
    <property type="project" value="TreeGrafter"/>
</dbReference>
<reference evidence="4 7" key="2">
    <citation type="submission" date="2020-07" db="EMBL/GenBank/DDBJ databases">
        <title>Sequencing the genomes of 1000 actinobacteria strains.</title>
        <authorList>
            <person name="Klenk H.-P."/>
        </authorList>
    </citation>
    <scope>NUCLEOTIDE SEQUENCE [LARGE SCALE GENOMIC DNA]</scope>
    <source>
        <strain evidence="4 7">DSM 23870</strain>
    </source>
</reference>
<proteinExistence type="predicted"/>
<dbReference type="Proteomes" id="UP000581087">
    <property type="component" value="Unassembled WGS sequence"/>
</dbReference>
<dbReference type="InterPro" id="IPR011613">
    <property type="entry name" value="GH15-like"/>
</dbReference>
<dbReference type="InterPro" id="IPR012341">
    <property type="entry name" value="6hp_glycosidase-like_sf"/>
</dbReference>
<evidence type="ECO:0000313" key="7">
    <source>
        <dbReference type="Proteomes" id="UP000581087"/>
    </source>
</evidence>
<reference evidence="5 6" key="1">
    <citation type="submission" date="2019-01" db="EMBL/GenBank/DDBJ databases">
        <title>Agromyces.</title>
        <authorList>
            <person name="Li J."/>
        </authorList>
    </citation>
    <scope>NUCLEOTIDE SEQUENCE [LARGE SCALE GENOMIC DNA]</scope>
    <source>
        <strain evidence="5 6">DSM 23870</strain>
    </source>
</reference>
<evidence type="ECO:0000313" key="5">
    <source>
        <dbReference type="EMBL" id="RXZ86045.1"/>
    </source>
</evidence>
<evidence type="ECO:0000259" key="2">
    <source>
        <dbReference type="Pfam" id="PF00723"/>
    </source>
</evidence>